<dbReference type="InterPro" id="IPR005302">
    <property type="entry name" value="MoCF_Sase_C"/>
</dbReference>
<dbReference type="SUPFAM" id="SSF50800">
    <property type="entry name" value="PK beta-barrel domain-like"/>
    <property type="match status" value="1"/>
</dbReference>
<reference evidence="2 3" key="1">
    <citation type="submission" date="2019-07" db="EMBL/GenBank/DDBJ databases">
        <authorList>
            <person name="Duangmal K."/>
            <person name="Teo W.F.A."/>
        </authorList>
    </citation>
    <scope>NUCLEOTIDE SEQUENCE [LARGE SCALE GENOMIC DNA]</scope>
    <source>
        <strain evidence="2 3">TBRC 6029</strain>
    </source>
</reference>
<dbReference type="GO" id="GO:0003824">
    <property type="term" value="F:catalytic activity"/>
    <property type="evidence" value="ECO:0007669"/>
    <property type="project" value="InterPro"/>
</dbReference>
<dbReference type="EMBL" id="VJWX01000045">
    <property type="protein sequence ID" value="TVT57391.1"/>
    <property type="molecule type" value="Genomic_DNA"/>
</dbReference>
<proteinExistence type="predicted"/>
<dbReference type="RefSeq" id="WP_144586574.1">
    <property type="nucleotide sequence ID" value="NZ_VJWX01000045.1"/>
</dbReference>
<reference evidence="2 3" key="2">
    <citation type="submission" date="2019-08" db="EMBL/GenBank/DDBJ databases">
        <title>Amycolatopsis acidicola sp. nov., isolated from peat swamp forest soil.</title>
        <authorList>
            <person name="Srisuk N."/>
        </authorList>
    </citation>
    <scope>NUCLEOTIDE SEQUENCE [LARGE SCALE GENOMIC DNA]</scope>
    <source>
        <strain evidence="2 3">TBRC 6029</strain>
    </source>
</reference>
<dbReference type="Pfam" id="PF03476">
    <property type="entry name" value="MOSC_N"/>
    <property type="match status" value="1"/>
</dbReference>
<dbReference type="InterPro" id="IPR005303">
    <property type="entry name" value="MOCOS_middle"/>
</dbReference>
<name>A0A558D8S3_9PSEU</name>
<protein>
    <submittedName>
        <fullName evidence="2">MOSC domain-containing protein</fullName>
    </submittedName>
</protein>
<dbReference type="GO" id="GO:0030170">
    <property type="term" value="F:pyridoxal phosphate binding"/>
    <property type="evidence" value="ECO:0007669"/>
    <property type="project" value="InterPro"/>
</dbReference>
<comment type="caution">
    <text evidence="2">The sequence shown here is derived from an EMBL/GenBank/DDBJ whole genome shotgun (WGS) entry which is preliminary data.</text>
</comment>
<evidence type="ECO:0000259" key="1">
    <source>
        <dbReference type="PROSITE" id="PS51340"/>
    </source>
</evidence>
<accession>A0A558D8S3</accession>
<dbReference type="InterPro" id="IPR011037">
    <property type="entry name" value="Pyrv_Knase-like_insert_dom_sf"/>
</dbReference>
<keyword evidence="3" id="KW-1185">Reference proteome</keyword>
<dbReference type="AlphaFoldDB" id="A0A558D8S3"/>
<dbReference type="Proteomes" id="UP000320011">
    <property type="component" value="Unassembled WGS sequence"/>
</dbReference>
<dbReference type="OrthoDB" id="9793178at2"/>
<dbReference type="PROSITE" id="PS51340">
    <property type="entry name" value="MOSC"/>
    <property type="match status" value="1"/>
</dbReference>
<sequence length="241" mass="26228">MFQGNVTGLHRWPVKSLRGERVEAARFDERGMAGDRAHALIDQRERRAGKVLTVRQNPALLSWRSTYRDPGPDPAQPPVLHGPDGKEWAWDDPGLAAALAGSLDLPLSLRAEDGQQDRGPTVLVTLEASRAALEGELAAPVELDRFRPNLHLTLDAPAFAEEDWGAGTKITVGEVVLEATGKNAGPCIRCAVPSWDPAGRERWPKLQTWLIEQHENKFGLIMRVTTPGTISTGDTATAEPA</sequence>
<dbReference type="Pfam" id="PF03473">
    <property type="entry name" value="MOSC"/>
    <property type="match status" value="1"/>
</dbReference>
<gene>
    <name evidence="2" type="ORF">FNH05_07375</name>
</gene>
<dbReference type="Gene3D" id="2.40.33.20">
    <property type="entry name" value="PK beta-barrel domain-like"/>
    <property type="match status" value="1"/>
</dbReference>
<evidence type="ECO:0000313" key="2">
    <source>
        <dbReference type="EMBL" id="TVT57391.1"/>
    </source>
</evidence>
<organism evidence="2 3">
    <name type="scientific">Amycolatopsis rhizosphaerae</name>
    <dbReference type="NCBI Taxonomy" id="2053003"/>
    <lineage>
        <taxon>Bacteria</taxon>
        <taxon>Bacillati</taxon>
        <taxon>Actinomycetota</taxon>
        <taxon>Actinomycetes</taxon>
        <taxon>Pseudonocardiales</taxon>
        <taxon>Pseudonocardiaceae</taxon>
        <taxon>Amycolatopsis</taxon>
    </lineage>
</organism>
<feature type="domain" description="MOSC" evidence="1">
    <location>
        <begin position="73"/>
        <end position="239"/>
    </location>
</feature>
<evidence type="ECO:0000313" key="3">
    <source>
        <dbReference type="Proteomes" id="UP000320011"/>
    </source>
</evidence>
<dbReference type="GO" id="GO:0030151">
    <property type="term" value="F:molybdenum ion binding"/>
    <property type="evidence" value="ECO:0007669"/>
    <property type="project" value="InterPro"/>
</dbReference>